<dbReference type="GO" id="GO:0008289">
    <property type="term" value="F:lipid binding"/>
    <property type="evidence" value="ECO:0007669"/>
    <property type="project" value="UniProtKB-UniRule"/>
</dbReference>
<evidence type="ECO:0000256" key="2">
    <source>
        <dbReference type="PIRNR" id="PIRNR036893"/>
    </source>
</evidence>
<keyword evidence="2" id="KW-0732">Signal</keyword>
<evidence type="ECO:0000256" key="1">
    <source>
        <dbReference type="ARBA" id="ARBA00006889"/>
    </source>
</evidence>
<feature type="lipid moiety-binding region" description="S-diacylglycerol cysteine" evidence="3">
    <location>
        <position position="16"/>
    </location>
</feature>
<dbReference type="PANTHER" id="PTHR10612:SF34">
    <property type="entry name" value="APOLIPOPROTEIN D"/>
    <property type="match status" value="1"/>
</dbReference>
<dbReference type="PRINTS" id="PR01171">
    <property type="entry name" value="BCTLIPOCALIN"/>
</dbReference>
<evidence type="ECO:0000256" key="3">
    <source>
        <dbReference type="PIRSR" id="PIRSR036893-52"/>
    </source>
</evidence>
<feature type="domain" description="Lipocalin/cytosolic fatty-acid binding" evidence="4">
    <location>
        <begin position="35"/>
        <end position="181"/>
    </location>
</feature>
<dbReference type="InterPro" id="IPR022271">
    <property type="entry name" value="Lipocalin_ApoD"/>
</dbReference>
<dbReference type="EMBL" id="FMYL01000003">
    <property type="protein sequence ID" value="SDB87720.1"/>
    <property type="molecule type" value="Genomic_DNA"/>
</dbReference>
<dbReference type="InterPro" id="IPR002446">
    <property type="entry name" value="Lipocalin_bac"/>
</dbReference>
<dbReference type="InterPro" id="IPR022272">
    <property type="entry name" value="Lipocalin_CS"/>
</dbReference>
<feature type="chain" id="PRO_5017107257" description="Outer membrane lipoprotein Blc" evidence="2">
    <location>
        <begin position="22"/>
        <end position="185"/>
    </location>
</feature>
<dbReference type="PROSITE" id="PS00213">
    <property type="entry name" value="LIPOCALIN"/>
    <property type="match status" value="1"/>
</dbReference>
<keyword evidence="2" id="KW-0446">Lipid-binding</keyword>
<evidence type="ECO:0000313" key="5">
    <source>
        <dbReference type="EMBL" id="SDB87720.1"/>
    </source>
</evidence>
<dbReference type="Proteomes" id="UP000242501">
    <property type="component" value="Unassembled WGS sequence"/>
</dbReference>
<keyword evidence="3" id="KW-0564">Palmitate</keyword>
<keyword evidence="2" id="KW-0472">Membrane</keyword>
<dbReference type="Gene3D" id="2.40.128.20">
    <property type="match status" value="1"/>
</dbReference>
<dbReference type="AlphaFoldDB" id="A0A1G6H084"/>
<feature type="signal peptide" evidence="2">
    <location>
        <begin position="1"/>
        <end position="21"/>
    </location>
</feature>
<reference evidence="6" key="1">
    <citation type="submission" date="2016-09" db="EMBL/GenBank/DDBJ databases">
        <authorList>
            <person name="Varghese N."/>
            <person name="Submissions S."/>
        </authorList>
    </citation>
    <scope>NUCLEOTIDE SEQUENCE [LARGE SCALE GENOMIC DNA]</scope>
    <source>
        <strain evidence="6">ANC 4422</strain>
    </source>
</reference>
<dbReference type="InterPro" id="IPR000566">
    <property type="entry name" value="Lipocln_cytosolic_FA-bd_dom"/>
</dbReference>
<feature type="lipid moiety-binding region" description="N-palmitoyl cysteine" evidence="3">
    <location>
        <position position="16"/>
    </location>
</feature>
<dbReference type="STRING" id="1219383.SAMN05421733_103116"/>
<dbReference type="CDD" id="cd19438">
    <property type="entry name" value="lipocalin_Blc-like"/>
    <property type="match status" value="1"/>
</dbReference>
<dbReference type="GO" id="GO:0009279">
    <property type="term" value="C:cell outer membrane"/>
    <property type="evidence" value="ECO:0007669"/>
    <property type="project" value="UniProtKB-SubCell"/>
</dbReference>
<comment type="similarity">
    <text evidence="1 2">Belongs to the calycin superfamily. Lipocalin family.</text>
</comment>
<comment type="subcellular location">
    <subcellularLocation>
        <location evidence="2">Cell outer membrane</location>
    </subcellularLocation>
</comment>
<dbReference type="SUPFAM" id="SSF50814">
    <property type="entry name" value="Lipocalins"/>
    <property type="match status" value="1"/>
</dbReference>
<evidence type="ECO:0000313" key="6">
    <source>
        <dbReference type="Proteomes" id="UP000242501"/>
    </source>
</evidence>
<keyword evidence="2 3" id="KW-0449">Lipoprotein</keyword>
<dbReference type="PANTHER" id="PTHR10612">
    <property type="entry name" value="APOLIPOPROTEIN D"/>
    <property type="match status" value="1"/>
</dbReference>
<evidence type="ECO:0000259" key="4">
    <source>
        <dbReference type="Pfam" id="PF08212"/>
    </source>
</evidence>
<dbReference type="Pfam" id="PF08212">
    <property type="entry name" value="Lipocalin_2"/>
    <property type="match status" value="1"/>
</dbReference>
<dbReference type="InterPro" id="IPR047202">
    <property type="entry name" value="Lipocalin_Blc-like_dom"/>
</dbReference>
<name>A0A1G6H084_9GAMM</name>
<organism evidence="5 6">
    <name type="scientific">Acinetobacter boissieri</name>
    <dbReference type="NCBI Taxonomy" id="1219383"/>
    <lineage>
        <taxon>Bacteria</taxon>
        <taxon>Pseudomonadati</taxon>
        <taxon>Pseudomonadota</taxon>
        <taxon>Gammaproteobacteria</taxon>
        <taxon>Moraxellales</taxon>
        <taxon>Moraxellaceae</taxon>
        <taxon>Acinetobacter</taxon>
    </lineage>
</organism>
<comment type="function">
    <text evidence="2">Involved in the storage or transport of lipids necessary for membrane maintenance under stressful conditions. Displays a binding preference for lysophospholipids.</text>
</comment>
<proteinExistence type="inferred from homology"/>
<protein>
    <recommendedName>
        <fullName evidence="2">Outer membrane lipoprotein Blc</fullName>
    </recommendedName>
</protein>
<keyword evidence="2" id="KW-0998">Cell outer membrane</keyword>
<gene>
    <name evidence="5" type="ORF">SAMN05421733_103116</name>
</gene>
<accession>A0A1G6H084</accession>
<dbReference type="PIRSF" id="PIRSF036893">
    <property type="entry name" value="Lipocalin_ApoD"/>
    <property type="match status" value="1"/>
</dbReference>
<dbReference type="InterPro" id="IPR012674">
    <property type="entry name" value="Calycin"/>
</dbReference>
<sequence>MKIKHIFFAIFLSLQCHAVMADNSAIAPIRAVDSVNVNQYLGTWYEIARKPMFFQRSCVQDVQARYALTAQGTLSVENSCIKEDKQKSVANGEAFILNAPHNSQLEVSFLPKAIRGLPIGRGDYWILKRDDQYQTALVGDPARKYLWLLARTPHISNSVWQSYLEYAKQIGYDVSDFKATLQIEH</sequence>
<comment type="subunit">
    <text evidence="2">Homodimer.</text>
</comment>
<dbReference type="GO" id="GO:0006950">
    <property type="term" value="P:response to stress"/>
    <property type="evidence" value="ECO:0007669"/>
    <property type="project" value="UniProtKB-ARBA"/>
</dbReference>
<keyword evidence="6" id="KW-1185">Reference proteome</keyword>
<dbReference type="RefSeq" id="WP_171258532.1">
    <property type="nucleotide sequence ID" value="NZ_FMYL01000003.1"/>
</dbReference>